<evidence type="ECO:0000313" key="3">
    <source>
        <dbReference type="Proteomes" id="UP001189429"/>
    </source>
</evidence>
<feature type="compositionally biased region" description="Basic residues" evidence="1">
    <location>
        <begin position="983"/>
        <end position="993"/>
    </location>
</feature>
<name>A0ABN9S730_9DINO</name>
<comment type="caution">
    <text evidence="2">The sequence shown here is derived from an EMBL/GenBank/DDBJ whole genome shotgun (WGS) entry which is preliminary data.</text>
</comment>
<feature type="region of interest" description="Disordered" evidence="1">
    <location>
        <begin position="976"/>
        <end position="1012"/>
    </location>
</feature>
<sequence length="1463" mass="158479">VPASAAPETVALQGLPQHAAAAAPSAPRPLREGPLGGAARDPPACSALGRAASAGDALMMTSKGLDQSWGADQPEELARALDGTLLEDESAPAAPVCPPPPESPQGTSKAEVAESPGRQDLSPDGNMYLEDFSDAVAVRCLGPNNEVPERVPRNLIYDFDQPPSAGTLRKRMQERAYAAGLEDQRRGYGIAVWGAGGAAGAASAAGAKPAAAQAGGAGRVAAGAPAYVPAQPPAPGAPGEGEDGGPGPAALQGDECVSCDVRPPAGPTVQPVTVDTVRWVAAASVVYPGGSVDRGDDEAISGSEMVSGRKGVIVLMGVSVLMGDVGDGDVQVYRSREARHDARLLKMQRDSRGDGHRPWRDVTRGVSAVKQTDWPSSGPQTTEWCTRFLDRRSEGPVGWSWRWRADSRLAMDQWGVSEHETLAKALERLGTPDQYDVVNVAAAEYIDRRMRLIECFYYEVYWQADGSKHQDRKGGKGVRLEEMAGLSGKPREDGEVMVAPELLSYFATELERDSGIRKQMREAREGRRLAGKHERSLGMIQAAVAELGRPPADLTRQGALAELLAKRSYTGEKLVYPHLRVVPMGWNHALWWCQRVHEFHAFRQPGVSLSNKLSDKKPGVRLGRSGFARTEYVDNFAAIGRQAKEVDAVADSVLDALTAAGLSMHPRESSVGGSVLGWEFSDECPQVRVSPRRVWRLRLGIEGLLEKGFATGRDLEAIIGHFTFAARIRPEALRAFSAAYAFSQRGVRCTDASPWGRGVCLAERDPQSIAEAGRWSDRWRFSRGAEDRVRPRDASLREELNLAAAAGLDDLDRVGTARHLEALGEVDRSGAAPEMGPEILQGSWTTVSAGRWKRREAMPILEGRALVWGVRHASRGLSEFGKRILFLTDGLPEVLALEKGRSSSVALMRVRRQWAATVCLSRMATGLPRPLAGAPIPSAPWDAVLATDSLARPGGAAERRPVQGEPPTLWRAAALSQAGARPRPPHGRARAKAAARQAKPRPEELATRGERAAARQTNFPVDKRATVSEGLSLLERESAGDHDQRVYQSALVEFRIFSETLGLRLETAQDYDEAAVEWTYPAVFDGSDALEGTRLKARLLYYYPRLLSVAGLPQFSRALRGWRRPGSPRSQLPLPGEVAGAVAHRLAANQDLHAARLVFVSFVFGLQPAELMSLTGRQVVPPARAAGHAARSLVLFPMEEETPSKDGAFNESVLGDLPFCHLIGDVLKPLEAGVNDRDLVAQVRYAQLAQAFGTADQRLGLEGPPGLYQLRHGGAPVDLASYRRSIAEVRARSRWASDSSVTGYGKGGRVADQLIKLPPPFLDHAIVRAKKNGDVLCEHCRPLPPVFSGSGNFSRAWRRRQRALGYAIFEWDIRWGEEYDLTRQRAQRLVRGWVNNGLIAAVWLGTPCHSWSRARDIRPGPPPLRSDLHVMGLPDLAPRDAEKVRIGNALMKCSASLFSLCQA</sequence>
<dbReference type="EMBL" id="CAUYUJ010009757">
    <property type="protein sequence ID" value="CAK0827580.1"/>
    <property type="molecule type" value="Genomic_DNA"/>
</dbReference>
<gene>
    <name evidence="2" type="ORF">PCOR1329_LOCUS27086</name>
</gene>
<organism evidence="2 3">
    <name type="scientific">Prorocentrum cordatum</name>
    <dbReference type="NCBI Taxonomy" id="2364126"/>
    <lineage>
        <taxon>Eukaryota</taxon>
        <taxon>Sar</taxon>
        <taxon>Alveolata</taxon>
        <taxon>Dinophyceae</taxon>
        <taxon>Prorocentrales</taxon>
        <taxon>Prorocentraceae</taxon>
        <taxon>Prorocentrum</taxon>
    </lineage>
</organism>
<feature type="non-terminal residue" evidence="2">
    <location>
        <position position="1463"/>
    </location>
</feature>
<feature type="compositionally biased region" description="Basic and acidic residues" evidence="1">
    <location>
        <begin position="1000"/>
        <end position="1012"/>
    </location>
</feature>
<keyword evidence="3" id="KW-1185">Reference proteome</keyword>
<reference evidence="2" key="1">
    <citation type="submission" date="2023-10" db="EMBL/GenBank/DDBJ databases">
        <authorList>
            <person name="Chen Y."/>
            <person name="Shah S."/>
            <person name="Dougan E. K."/>
            <person name="Thang M."/>
            <person name="Chan C."/>
        </authorList>
    </citation>
    <scope>NUCLEOTIDE SEQUENCE [LARGE SCALE GENOMIC DNA]</scope>
</reference>
<evidence type="ECO:0000256" key="1">
    <source>
        <dbReference type="SAM" id="MobiDB-lite"/>
    </source>
</evidence>
<feature type="non-terminal residue" evidence="2">
    <location>
        <position position="1"/>
    </location>
</feature>
<dbReference type="Proteomes" id="UP001189429">
    <property type="component" value="Unassembled WGS sequence"/>
</dbReference>
<evidence type="ECO:0000313" key="2">
    <source>
        <dbReference type="EMBL" id="CAK0827580.1"/>
    </source>
</evidence>
<proteinExistence type="predicted"/>
<feature type="region of interest" description="Disordered" evidence="1">
    <location>
        <begin position="65"/>
        <end position="127"/>
    </location>
</feature>
<protein>
    <submittedName>
        <fullName evidence="2">Uncharacterized protein</fullName>
    </submittedName>
</protein>
<accession>A0ABN9S730</accession>
<feature type="region of interest" description="Disordered" evidence="1">
    <location>
        <begin position="229"/>
        <end position="252"/>
    </location>
</feature>
<feature type="region of interest" description="Disordered" evidence="1">
    <location>
        <begin position="14"/>
        <end position="47"/>
    </location>
</feature>